<reference evidence="1 2" key="1">
    <citation type="submission" date="2019-01" db="EMBL/GenBank/DDBJ databases">
        <title>Coherence of Microcystis species and biogeography revealed through population genomics.</title>
        <authorList>
            <person name="Perez-Carrascal O.M."/>
            <person name="Terrat Y."/>
            <person name="Giani A."/>
            <person name="Fortin N."/>
            <person name="Tromas N."/>
            <person name="Shapiro B.J."/>
        </authorList>
    </citation>
    <scope>NUCLEOTIDE SEQUENCE [LARGE SCALE GENOMIC DNA]</scope>
    <source>
        <strain evidence="1">Mw_MB_S_20031200_S109D</strain>
    </source>
</reference>
<dbReference type="InterPro" id="IPR009061">
    <property type="entry name" value="DNA-bd_dom_put_sf"/>
</dbReference>
<dbReference type="SUPFAM" id="SSF46955">
    <property type="entry name" value="Putative DNA-binding domain"/>
    <property type="match status" value="1"/>
</dbReference>
<proteinExistence type="predicted"/>
<evidence type="ECO:0000313" key="1">
    <source>
        <dbReference type="EMBL" id="TRV18431.1"/>
    </source>
</evidence>
<accession>A0A552LDZ0</accession>
<evidence type="ECO:0000313" key="2">
    <source>
        <dbReference type="Proteomes" id="UP000318616"/>
    </source>
</evidence>
<name>A0A552LDZ0_9CHRO</name>
<organism evidence="1 2">
    <name type="scientific">Microcystis wesenbergii Mw_MB_S_20031200_S109D</name>
    <dbReference type="NCBI Taxonomy" id="2486241"/>
    <lineage>
        <taxon>Bacteria</taxon>
        <taxon>Bacillati</taxon>
        <taxon>Cyanobacteriota</taxon>
        <taxon>Cyanophyceae</taxon>
        <taxon>Oscillatoriophycideae</taxon>
        <taxon>Chroococcales</taxon>
        <taxon>Microcystaceae</taxon>
        <taxon>Microcystis</taxon>
    </lineage>
</organism>
<dbReference type="AlphaFoldDB" id="A0A552LDZ0"/>
<dbReference type="Proteomes" id="UP000318616">
    <property type="component" value="Unassembled WGS sequence"/>
</dbReference>
<comment type="caution">
    <text evidence="1">The sequence shown here is derived from an EMBL/GenBank/DDBJ whole genome shotgun (WGS) entry which is preliminary data.</text>
</comment>
<sequence>MLDVLASSIAITAAREIKPEPLIQASTTPAEPSRELLTEKMLADRWVCSVARLQRWRTVGEGPPYLKIVGKVLYRLKDIEAYEEASMVRKVF</sequence>
<protein>
    <recommendedName>
        <fullName evidence="3">DNA-binding protein</fullName>
    </recommendedName>
</protein>
<gene>
    <name evidence="1" type="ORF">EWV88_20745</name>
</gene>
<dbReference type="EMBL" id="SFAP01000260">
    <property type="protein sequence ID" value="TRV18431.1"/>
    <property type="molecule type" value="Genomic_DNA"/>
</dbReference>
<evidence type="ECO:0008006" key="3">
    <source>
        <dbReference type="Google" id="ProtNLM"/>
    </source>
</evidence>